<dbReference type="EMBL" id="JABMOJ010000363">
    <property type="protein sequence ID" value="NQV65636.1"/>
    <property type="molecule type" value="Genomic_DNA"/>
</dbReference>
<evidence type="ECO:0000256" key="4">
    <source>
        <dbReference type="ARBA" id="ARBA00022692"/>
    </source>
</evidence>
<evidence type="ECO:0000256" key="1">
    <source>
        <dbReference type="ARBA" id="ARBA00004571"/>
    </source>
</evidence>
<dbReference type="Pfam" id="PF03349">
    <property type="entry name" value="Toluene_X"/>
    <property type="match status" value="1"/>
</dbReference>
<evidence type="ECO:0000256" key="6">
    <source>
        <dbReference type="ARBA" id="ARBA00023136"/>
    </source>
</evidence>
<evidence type="ECO:0000256" key="8">
    <source>
        <dbReference type="SAM" id="SignalP"/>
    </source>
</evidence>
<gene>
    <name evidence="9" type="ORF">HQ497_09760</name>
</gene>
<dbReference type="GO" id="GO:0009279">
    <property type="term" value="C:cell outer membrane"/>
    <property type="evidence" value="ECO:0007669"/>
    <property type="project" value="UniProtKB-SubCell"/>
</dbReference>
<dbReference type="AlphaFoldDB" id="A0A972VXY8"/>
<comment type="similarity">
    <text evidence="2">Belongs to the OmpP1/FadL family.</text>
</comment>
<keyword evidence="3" id="KW-1134">Transmembrane beta strand</keyword>
<dbReference type="PANTHER" id="PTHR35093:SF8">
    <property type="entry name" value="OUTER MEMBRANE PROTEIN NMB0088-RELATED"/>
    <property type="match status" value="1"/>
</dbReference>
<reference evidence="9" key="1">
    <citation type="submission" date="2020-05" db="EMBL/GenBank/DDBJ databases">
        <title>Sulfur intermediates as new biogeochemical hubs in an aquatic model microbial ecosystem.</title>
        <authorList>
            <person name="Vigneron A."/>
        </authorList>
    </citation>
    <scope>NUCLEOTIDE SEQUENCE</scope>
    <source>
        <strain evidence="9">Bin.250</strain>
    </source>
</reference>
<comment type="caution">
    <text evidence="9">The sequence shown here is derived from an EMBL/GenBank/DDBJ whole genome shotgun (WGS) entry which is preliminary data.</text>
</comment>
<feature type="chain" id="PRO_5037929361" evidence="8">
    <location>
        <begin position="25"/>
        <end position="454"/>
    </location>
</feature>
<evidence type="ECO:0000256" key="5">
    <source>
        <dbReference type="ARBA" id="ARBA00022729"/>
    </source>
</evidence>
<evidence type="ECO:0000256" key="7">
    <source>
        <dbReference type="ARBA" id="ARBA00023237"/>
    </source>
</evidence>
<accession>A0A972VXY8</accession>
<keyword evidence="5 8" id="KW-0732">Signal</keyword>
<dbReference type="PANTHER" id="PTHR35093">
    <property type="entry name" value="OUTER MEMBRANE PROTEIN NMB0088-RELATED"/>
    <property type="match status" value="1"/>
</dbReference>
<feature type="signal peptide" evidence="8">
    <location>
        <begin position="1"/>
        <end position="24"/>
    </location>
</feature>
<sequence>MNLKTKISMVLAVSALFTLQTASATNGYFTHGLGVKNKGMAGAGTAAPAETISAASNPAAAVMVDEDWEVGLSLFSPRRSYKSGASQANGNGGAFTIGPNDIDSGREYFPIPYVGKAWRLDDNSAMAVNFYGRGGMSTEWGGGTASLDPDGPGAAPVMTLPGTYGAGNAGVNLSQAFLDVTYAINNGPLNVGITGVLAMQAFKLKGIGTFAGYTKSFAASGGTALPTNLTDSGTDFSYGWGVKIGAIYAVNDQLNVGAAYQSKTSMSDLDKYADLFADGGNFDIPASLRLSASLTASPQLSLHFDYERIMFSDIDSVGNGIANLFSCPTVNPASADLESCLGGSNGPGFGWDDVDTYKFGVEYTVSSDLILRAGYSFNQQPIGTDQVLFNILAPAVVEQHITIGATRTLSNANELSFSLMYAPSKTVSGTNTFDPTQQLEIEMHQFELEIGYSF</sequence>
<dbReference type="Gene3D" id="2.40.160.60">
    <property type="entry name" value="Outer membrane protein transport protein (OMPP1/FadL/TodX)"/>
    <property type="match status" value="1"/>
</dbReference>
<organism evidence="9 10">
    <name type="scientific">SAR86 cluster bacterium</name>
    <dbReference type="NCBI Taxonomy" id="2030880"/>
    <lineage>
        <taxon>Bacteria</taxon>
        <taxon>Pseudomonadati</taxon>
        <taxon>Pseudomonadota</taxon>
        <taxon>Gammaproteobacteria</taxon>
        <taxon>SAR86 cluster</taxon>
    </lineage>
</organism>
<name>A0A972VXY8_9GAMM</name>
<keyword evidence="4" id="KW-0812">Transmembrane</keyword>
<evidence type="ECO:0000313" key="9">
    <source>
        <dbReference type="EMBL" id="NQV65636.1"/>
    </source>
</evidence>
<evidence type="ECO:0000313" key="10">
    <source>
        <dbReference type="Proteomes" id="UP000754644"/>
    </source>
</evidence>
<keyword evidence="6" id="KW-0472">Membrane</keyword>
<dbReference type="Proteomes" id="UP000754644">
    <property type="component" value="Unassembled WGS sequence"/>
</dbReference>
<dbReference type="SUPFAM" id="SSF56935">
    <property type="entry name" value="Porins"/>
    <property type="match status" value="1"/>
</dbReference>
<comment type="subcellular location">
    <subcellularLocation>
        <location evidence="1">Cell outer membrane</location>
        <topology evidence="1">Multi-pass membrane protein</topology>
    </subcellularLocation>
</comment>
<dbReference type="InterPro" id="IPR005017">
    <property type="entry name" value="OMPP1/FadL/TodX"/>
</dbReference>
<evidence type="ECO:0000256" key="2">
    <source>
        <dbReference type="ARBA" id="ARBA00008163"/>
    </source>
</evidence>
<dbReference type="GO" id="GO:0015483">
    <property type="term" value="F:long-chain fatty acid transporting porin activity"/>
    <property type="evidence" value="ECO:0007669"/>
    <property type="project" value="TreeGrafter"/>
</dbReference>
<proteinExistence type="inferred from homology"/>
<keyword evidence="7" id="KW-0998">Cell outer membrane</keyword>
<protein>
    <submittedName>
        <fullName evidence="9">Outer membrane protein transport protein</fullName>
    </submittedName>
</protein>
<evidence type="ECO:0000256" key="3">
    <source>
        <dbReference type="ARBA" id="ARBA00022452"/>
    </source>
</evidence>